<feature type="transmembrane region" description="Helical" evidence="9">
    <location>
        <begin position="328"/>
        <end position="347"/>
    </location>
</feature>
<feature type="transmembrane region" description="Helical" evidence="9">
    <location>
        <begin position="414"/>
        <end position="433"/>
    </location>
</feature>
<keyword evidence="5 9" id="KW-0812">Transmembrane</keyword>
<name>A0A1B8HNN7_9GAMM</name>
<evidence type="ECO:0000256" key="8">
    <source>
        <dbReference type="ARBA" id="ARBA00045636"/>
    </source>
</evidence>
<dbReference type="Proteomes" id="UP000092377">
    <property type="component" value="Unassembled WGS sequence"/>
</dbReference>
<dbReference type="InterPro" id="IPR002293">
    <property type="entry name" value="AA/rel_permease1"/>
</dbReference>
<evidence type="ECO:0000256" key="7">
    <source>
        <dbReference type="ARBA" id="ARBA00023136"/>
    </source>
</evidence>
<dbReference type="InterPro" id="IPR050367">
    <property type="entry name" value="APC_superfamily"/>
</dbReference>
<dbReference type="RefSeq" id="WP_067401063.1">
    <property type="nucleotide sequence ID" value="NZ_LZEY01000012.1"/>
</dbReference>
<organism evidence="10 11">
    <name type="scientific">Morganella psychrotolerans</name>
    <dbReference type="NCBI Taxonomy" id="368603"/>
    <lineage>
        <taxon>Bacteria</taxon>
        <taxon>Pseudomonadati</taxon>
        <taxon>Pseudomonadota</taxon>
        <taxon>Gammaproteobacteria</taxon>
        <taxon>Enterobacterales</taxon>
        <taxon>Morganellaceae</taxon>
        <taxon>Morganella</taxon>
    </lineage>
</organism>
<keyword evidence="4" id="KW-1003">Cell membrane</keyword>
<comment type="caution">
    <text evidence="10">The sequence shown here is derived from an EMBL/GenBank/DDBJ whole genome shotgun (WGS) entry which is preliminary data.</text>
</comment>
<comment type="function">
    <text evidence="8">Major component of the acid-resistance (AR) system allowing enteric pathogens to survive the acidic environment in the stomach. Exchanges extracellular arginine for its intracellular decarboxylation product agmatine (Agm) thereby expelling intracellular protons. Probably undergoes several conformational states in order to translocate the substrate across the membrane; keeps the substrate accessible to only 1 side of the membrane at a time by opening and closing 3 membrane-internal gates.</text>
</comment>
<dbReference type="GO" id="GO:0005886">
    <property type="term" value="C:plasma membrane"/>
    <property type="evidence" value="ECO:0007669"/>
    <property type="project" value="UniProtKB-SubCell"/>
</dbReference>
<keyword evidence="11" id="KW-1185">Reference proteome</keyword>
<dbReference type="GO" id="GO:0022857">
    <property type="term" value="F:transmembrane transporter activity"/>
    <property type="evidence" value="ECO:0007669"/>
    <property type="project" value="InterPro"/>
</dbReference>
<proteinExistence type="inferred from homology"/>
<feature type="transmembrane region" description="Helical" evidence="9">
    <location>
        <begin position="388"/>
        <end position="408"/>
    </location>
</feature>
<dbReference type="PANTHER" id="PTHR42770">
    <property type="entry name" value="AMINO ACID TRANSPORTER-RELATED"/>
    <property type="match status" value="1"/>
</dbReference>
<dbReference type="PIRSF" id="PIRSF006060">
    <property type="entry name" value="AA_transporter"/>
    <property type="match status" value="1"/>
</dbReference>
<evidence type="ECO:0000313" key="10">
    <source>
        <dbReference type="EMBL" id="OBU10880.1"/>
    </source>
</evidence>
<feature type="transmembrane region" description="Helical" evidence="9">
    <location>
        <begin position="154"/>
        <end position="174"/>
    </location>
</feature>
<comment type="subcellular location">
    <subcellularLocation>
        <location evidence="1">Cell membrane</location>
        <topology evidence="1">Multi-pass membrane protein</topology>
    </subcellularLocation>
</comment>
<feature type="transmembrane region" description="Helical" evidence="9">
    <location>
        <begin position="194"/>
        <end position="213"/>
    </location>
</feature>
<feature type="transmembrane region" description="Helical" evidence="9">
    <location>
        <begin position="353"/>
        <end position="376"/>
    </location>
</feature>
<evidence type="ECO:0000256" key="4">
    <source>
        <dbReference type="ARBA" id="ARBA00022475"/>
    </source>
</evidence>
<evidence type="ECO:0000256" key="2">
    <source>
        <dbReference type="ARBA" id="ARBA00008220"/>
    </source>
</evidence>
<evidence type="ECO:0000256" key="5">
    <source>
        <dbReference type="ARBA" id="ARBA00022692"/>
    </source>
</evidence>
<dbReference type="OrthoDB" id="3185104at2"/>
<keyword evidence="6 9" id="KW-1133">Transmembrane helix</keyword>
<dbReference type="Pfam" id="PF13520">
    <property type="entry name" value="AA_permease_2"/>
    <property type="match status" value="1"/>
</dbReference>
<evidence type="ECO:0000256" key="3">
    <source>
        <dbReference type="ARBA" id="ARBA00021069"/>
    </source>
</evidence>
<dbReference type="EMBL" id="LZEY01000012">
    <property type="protein sequence ID" value="OBU10880.1"/>
    <property type="molecule type" value="Genomic_DNA"/>
</dbReference>
<evidence type="ECO:0000313" key="11">
    <source>
        <dbReference type="Proteomes" id="UP000092377"/>
    </source>
</evidence>
<keyword evidence="7 9" id="KW-0472">Membrane</keyword>
<feature type="transmembrane region" description="Helical" evidence="9">
    <location>
        <begin position="92"/>
        <end position="117"/>
    </location>
</feature>
<feature type="transmembrane region" description="Helical" evidence="9">
    <location>
        <begin position="123"/>
        <end position="142"/>
    </location>
</feature>
<feature type="transmembrane region" description="Helical" evidence="9">
    <location>
        <begin position="42"/>
        <end position="62"/>
    </location>
</feature>
<feature type="transmembrane region" description="Helical" evidence="9">
    <location>
        <begin position="12"/>
        <end position="36"/>
    </location>
</feature>
<dbReference type="Gene3D" id="1.20.1740.10">
    <property type="entry name" value="Amino acid/polyamine transporter I"/>
    <property type="match status" value="1"/>
</dbReference>
<sequence>MVHNGKPTHRMGLIALIIMTASNMMGSGVFMLPSSLAHIGSIALWGGLITFCGVLALALVFAKTGEISPCKGGVIANIGRTFGQYTGLQTSLFYWLSTWIGNCALLISGVGYLSYFFPQLHTPLYAAITAIIILWSFVLLGLQGAKVVGYAQIFTGLCMLTVILSISIFGWTSFDYTRYISSFNVTQTSDTDAIMAAAAISLWGYLGIESASVSSAQVINPRRNIPLATIIGLLIAAACYLSSVNVMMGILPHEQLINSTAPFADTAQYLWGGHAGQIISALAIIACFGALPGWQILQTEVPRSAAENGTFPSFFADVNRHGVPYKGLICTACMMSAVLLLTISPSLEQQFRSIIILAVSASLIPYAFAAVSLPIGMIAKKMQYSRTFIIYATLSLIGLGFTMVALIGAGTTPLFWGMVLQMFTIPLYLVFIMRREKKTPASRPGLALSYIPGICPEQTAEMAFPADNDDSRNFSQRNCI</sequence>
<evidence type="ECO:0000256" key="9">
    <source>
        <dbReference type="SAM" id="Phobius"/>
    </source>
</evidence>
<comment type="similarity">
    <text evidence="2">Belongs to the amino acid-polyamine-organocation (APC) superfamily. Basic amino acid/polyamine antiporter (APA) (TC 2.A.3.2) family.</text>
</comment>
<evidence type="ECO:0000256" key="6">
    <source>
        <dbReference type="ARBA" id="ARBA00022989"/>
    </source>
</evidence>
<dbReference type="PANTHER" id="PTHR42770:SF18">
    <property type="entry name" value="ARGININE_AGMATINE ANTIPORTER"/>
    <property type="match status" value="1"/>
</dbReference>
<evidence type="ECO:0000256" key="1">
    <source>
        <dbReference type="ARBA" id="ARBA00004651"/>
    </source>
</evidence>
<feature type="transmembrane region" description="Helical" evidence="9">
    <location>
        <begin position="225"/>
        <end position="251"/>
    </location>
</feature>
<protein>
    <recommendedName>
        <fullName evidence="3">Arginine/agmatine antiporter</fullName>
    </recommendedName>
</protein>
<reference evidence="11" key="1">
    <citation type="submission" date="2016-06" db="EMBL/GenBank/DDBJ databases">
        <authorList>
            <person name="Butler K."/>
        </authorList>
    </citation>
    <scope>NUCLEOTIDE SEQUENCE [LARGE SCALE GENOMIC DNA]</scope>
    <source>
        <strain evidence="11">GCSL-Mp20</strain>
    </source>
</reference>
<gene>
    <name evidence="10" type="ORF">AYY18_02755</name>
</gene>
<feature type="transmembrane region" description="Helical" evidence="9">
    <location>
        <begin position="271"/>
        <end position="294"/>
    </location>
</feature>
<accession>A0A1B8HNN7</accession>
<dbReference type="AlphaFoldDB" id="A0A1B8HNN7"/>